<keyword evidence="1" id="KW-0472">Membrane</keyword>
<feature type="transmembrane region" description="Helical" evidence="1">
    <location>
        <begin position="204"/>
        <end position="225"/>
    </location>
</feature>
<evidence type="ECO:0000256" key="1">
    <source>
        <dbReference type="SAM" id="Phobius"/>
    </source>
</evidence>
<feature type="transmembrane region" description="Helical" evidence="1">
    <location>
        <begin position="143"/>
        <end position="160"/>
    </location>
</feature>
<dbReference type="AlphaFoldDB" id="G3LGX8"/>
<feature type="transmembrane region" description="Helical" evidence="1">
    <location>
        <begin position="99"/>
        <end position="123"/>
    </location>
</feature>
<feature type="transmembrane region" description="Helical" evidence="1">
    <location>
        <begin position="61"/>
        <end position="78"/>
    </location>
</feature>
<keyword evidence="1" id="KW-0812">Transmembrane</keyword>
<name>G3LGX8_9PSED</name>
<reference evidence="2" key="1">
    <citation type="submission" date="2011-07" db="EMBL/GenBank/DDBJ databases">
        <title>Biodegradation of r-limonene and other terpenes by Pseudomonas sp. strain 19-rlim.</title>
        <authorList>
            <person name="Eaton R.W."/>
        </authorList>
    </citation>
    <scope>NUCLEOTIDE SEQUENCE</scope>
    <source>
        <strain evidence="2">19-rlim</strain>
    </source>
</reference>
<sequence>MDEKASHRLELISAWCGPAFLIGLVIFFGLFGNNLPAPPSPNLSATALHALIGENHGDMRLGWAVALVIMGLYMPWTAQISTQMARIEKHSRTMSYLQLVGGTLTVFVVSFGILCFAVATFRADRSPEIVQVLTDIGWLSFELQWVLTTMQMVAMALVGLADKREVPLFPRWVCFLSIWCGVSFAPATLTLYLKTGPFAWDGLLSYYIPWSAWLVWCGVISIFMVRDIKRNRAAAAERPVTGSLARA</sequence>
<proteinExistence type="predicted"/>
<evidence type="ECO:0008006" key="3">
    <source>
        <dbReference type="Google" id="ProtNLM"/>
    </source>
</evidence>
<feature type="transmembrane region" description="Helical" evidence="1">
    <location>
        <begin position="172"/>
        <end position="192"/>
    </location>
</feature>
<evidence type="ECO:0000313" key="2">
    <source>
        <dbReference type="EMBL" id="AEO27372.1"/>
    </source>
</evidence>
<organism evidence="2">
    <name type="scientific">Pseudomonas sp. 19-rlim</name>
    <dbReference type="NCBI Taxonomy" id="1084570"/>
    <lineage>
        <taxon>Bacteria</taxon>
        <taxon>Pseudomonadati</taxon>
        <taxon>Pseudomonadota</taxon>
        <taxon>Gammaproteobacteria</taxon>
        <taxon>Pseudomonadales</taxon>
        <taxon>Pseudomonadaceae</taxon>
        <taxon>Pseudomonas</taxon>
    </lineage>
</organism>
<keyword evidence="1" id="KW-1133">Transmembrane helix</keyword>
<feature type="transmembrane region" description="Helical" evidence="1">
    <location>
        <begin position="12"/>
        <end position="31"/>
    </location>
</feature>
<dbReference type="EMBL" id="JN379032">
    <property type="protein sequence ID" value="AEO27372.1"/>
    <property type="molecule type" value="Genomic_DNA"/>
</dbReference>
<protein>
    <recommendedName>
        <fullName evidence="3">DUF4386 domain-containing protein</fullName>
    </recommendedName>
</protein>
<accession>G3LGX8</accession>